<evidence type="ECO:0000313" key="2">
    <source>
        <dbReference type="EMBL" id="EFG26515.1"/>
    </source>
</evidence>
<dbReference type="PANTHER" id="PTHR47129:SF1">
    <property type="entry name" value="NMRA-LIKE DOMAIN-CONTAINING PROTEIN"/>
    <property type="match status" value="1"/>
</dbReference>
<evidence type="ECO:0000259" key="1">
    <source>
        <dbReference type="Pfam" id="PF13460"/>
    </source>
</evidence>
<comment type="caution">
    <text evidence="2">The sequence shown here is derived from an EMBL/GenBank/DDBJ whole genome shotgun (WGS) entry which is preliminary data.</text>
</comment>
<dbReference type="eggNOG" id="COG0702">
    <property type="taxonomic scope" value="Bacteria"/>
</dbReference>
<dbReference type="HOGENOM" id="CLU_007383_10_4_11"/>
<dbReference type="InterPro" id="IPR036291">
    <property type="entry name" value="NAD(P)-bd_dom_sf"/>
</dbReference>
<reference evidence="2 3" key="1">
    <citation type="submission" date="2012-01" db="EMBL/GenBank/DDBJ databases">
        <title>The Genome Sequence of Scardovia inopinata F0304.</title>
        <authorList>
            <consortium name="The Broad Institute Genome Sequencing Platform"/>
            <person name="Earl A."/>
            <person name="Ward D."/>
            <person name="Feldgarden M."/>
            <person name="Gevers D."/>
            <person name="Izard J."/>
            <person name="Baranova O.V."/>
            <person name="Blanton J.M."/>
            <person name="Tanner A.C."/>
            <person name="Dewhirst F.E."/>
            <person name="Young S.K."/>
            <person name="Zeng Q."/>
            <person name="Gargeya S."/>
            <person name="Fitzgerald M."/>
            <person name="Haas B."/>
            <person name="Abouelleil A."/>
            <person name="Alvarado L."/>
            <person name="Arachchi H.M."/>
            <person name="Berlin A."/>
            <person name="Chapman S.B."/>
            <person name="Gearin G."/>
            <person name="Goldberg J."/>
            <person name="Griggs A."/>
            <person name="Gujja S."/>
            <person name="Hansen M."/>
            <person name="Heiman D."/>
            <person name="Howarth C."/>
            <person name="Larimer J."/>
            <person name="Lui A."/>
            <person name="MacDonald P.J."/>
            <person name="McCowen C."/>
            <person name="Montmayeur A."/>
            <person name="Murphy C."/>
            <person name="Neiman D."/>
            <person name="Pearson M."/>
            <person name="Priest M."/>
            <person name="Roberts A."/>
            <person name="Saif S."/>
            <person name="Shea T."/>
            <person name="Sisk P."/>
            <person name="Stolte C."/>
            <person name="Sykes S."/>
            <person name="Wortman J."/>
            <person name="Nusbaum C."/>
            <person name="Birren B."/>
        </authorList>
    </citation>
    <scope>NUCLEOTIDE SEQUENCE [LARGE SCALE GENOMIC DNA]</scope>
    <source>
        <strain evidence="2 3">F0304</strain>
    </source>
</reference>
<protein>
    <recommendedName>
        <fullName evidence="1">NAD(P)-binding domain-containing protein</fullName>
    </recommendedName>
</protein>
<name>W5II28_SCAIO</name>
<feature type="domain" description="NAD(P)-binding" evidence="1">
    <location>
        <begin position="13"/>
        <end position="187"/>
    </location>
</feature>
<dbReference type="InterPro" id="IPR052718">
    <property type="entry name" value="NmrA-type_oxidoreductase"/>
</dbReference>
<dbReference type="RefSeq" id="WP_006292476.1">
    <property type="nucleotide sequence ID" value="NZ_GG770225.1"/>
</dbReference>
<keyword evidence="3" id="KW-1185">Reference proteome</keyword>
<proteinExistence type="predicted"/>
<accession>W5II28</accession>
<dbReference type="Gene3D" id="3.90.25.10">
    <property type="entry name" value="UDP-galactose 4-epimerase, domain 1"/>
    <property type="match status" value="1"/>
</dbReference>
<dbReference type="AlphaFoldDB" id="W5II28"/>
<dbReference type="EMBL" id="ADCX01000002">
    <property type="protein sequence ID" value="EFG26515.1"/>
    <property type="molecule type" value="Genomic_DNA"/>
</dbReference>
<dbReference type="PANTHER" id="PTHR47129">
    <property type="entry name" value="QUINONE OXIDOREDUCTASE 2"/>
    <property type="match status" value="1"/>
</dbReference>
<dbReference type="SUPFAM" id="SSF51735">
    <property type="entry name" value="NAD(P)-binding Rossmann-fold domains"/>
    <property type="match status" value="1"/>
</dbReference>
<sequence length="286" mass="31219">MTDTARPALALTGVSGHIGSMVARLLADSGYVFRMLARKASLDRLPQYEGCPRCPFVYGDDPSTRAALQGVDTVLMVSARESLDRVKEHQGFVDAALAAGVRQIVYISFDAASDDADFTLGRDHYATEEYIKKSGLDYTFLRDNFYLEALISWAQPGTIAGPAGDGKVSAVSQKDVAAVAAAVLRNPRLHSGRTYTLTGPEAFTLQEFADRLTKAGRKTTYKNETLEEAYASRREAYQVPQWELDAWVSSYTAIASGRLSGVTHDIELVTGHAPLSIEDVLRSQEE</sequence>
<dbReference type="Proteomes" id="UP000005777">
    <property type="component" value="Unassembled WGS sequence"/>
</dbReference>
<dbReference type="CDD" id="cd05269">
    <property type="entry name" value="TMR_SDR_a"/>
    <property type="match status" value="1"/>
</dbReference>
<dbReference type="Pfam" id="PF13460">
    <property type="entry name" value="NAD_binding_10"/>
    <property type="match status" value="1"/>
</dbReference>
<organism evidence="2 3">
    <name type="scientific">Scardovia inopinata F0304</name>
    <dbReference type="NCBI Taxonomy" id="641146"/>
    <lineage>
        <taxon>Bacteria</taxon>
        <taxon>Bacillati</taxon>
        <taxon>Actinomycetota</taxon>
        <taxon>Actinomycetes</taxon>
        <taxon>Bifidobacteriales</taxon>
        <taxon>Bifidobacteriaceae</taxon>
        <taxon>Scardovia</taxon>
    </lineage>
</organism>
<gene>
    <name evidence="2" type="ORF">HMPREF9020_00134</name>
</gene>
<dbReference type="InterPro" id="IPR016040">
    <property type="entry name" value="NAD(P)-bd_dom"/>
</dbReference>
<dbReference type="Gene3D" id="3.40.50.720">
    <property type="entry name" value="NAD(P)-binding Rossmann-like Domain"/>
    <property type="match status" value="1"/>
</dbReference>
<evidence type="ECO:0000313" key="3">
    <source>
        <dbReference type="Proteomes" id="UP000005777"/>
    </source>
</evidence>